<evidence type="ECO:0000313" key="2">
    <source>
        <dbReference type="Proteomes" id="UP000688137"/>
    </source>
</evidence>
<dbReference type="EMBL" id="CAJJDM010000043">
    <property type="protein sequence ID" value="CAD8069317.1"/>
    <property type="molecule type" value="Genomic_DNA"/>
</dbReference>
<accession>A0A8S1LNN4</accession>
<dbReference type="AlphaFoldDB" id="A0A8S1LNN4"/>
<sequence>MKLLKCLQKYQSKLVQKGNFQAYTEFLKYKPLHLLLKFSEYQKKKKKLRKQGYIGNMSTHYATGGYKKELKVISKTRRNSSG</sequence>
<reference evidence="1" key="1">
    <citation type="submission" date="2021-01" db="EMBL/GenBank/DDBJ databases">
        <authorList>
            <consortium name="Genoscope - CEA"/>
            <person name="William W."/>
        </authorList>
    </citation>
    <scope>NUCLEOTIDE SEQUENCE</scope>
</reference>
<keyword evidence="2" id="KW-1185">Reference proteome</keyword>
<comment type="caution">
    <text evidence="1">The sequence shown here is derived from an EMBL/GenBank/DDBJ whole genome shotgun (WGS) entry which is preliminary data.</text>
</comment>
<gene>
    <name evidence="1" type="ORF">PPRIM_AZ9-3.1.T0430307</name>
</gene>
<proteinExistence type="predicted"/>
<organism evidence="1 2">
    <name type="scientific">Paramecium primaurelia</name>
    <dbReference type="NCBI Taxonomy" id="5886"/>
    <lineage>
        <taxon>Eukaryota</taxon>
        <taxon>Sar</taxon>
        <taxon>Alveolata</taxon>
        <taxon>Ciliophora</taxon>
        <taxon>Intramacronucleata</taxon>
        <taxon>Oligohymenophorea</taxon>
        <taxon>Peniculida</taxon>
        <taxon>Parameciidae</taxon>
        <taxon>Paramecium</taxon>
    </lineage>
</organism>
<evidence type="ECO:0000313" key="1">
    <source>
        <dbReference type="EMBL" id="CAD8069317.1"/>
    </source>
</evidence>
<name>A0A8S1LNN4_PARPR</name>
<dbReference type="Proteomes" id="UP000688137">
    <property type="component" value="Unassembled WGS sequence"/>
</dbReference>
<protein>
    <submittedName>
        <fullName evidence="1">Uncharacterized protein</fullName>
    </submittedName>
</protein>